<name>A0A0U3DJ56_9EURY</name>
<evidence type="ECO:0000256" key="1">
    <source>
        <dbReference type="SAM" id="Phobius"/>
    </source>
</evidence>
<keyword evidence="1" id="KW-1133">Transmembrane helix</keyword>
<dbReference type="GeneID" id="26735177"/>
<dbReference type="RefSeq" id="WP_058738363.1">
    <property type="nucleotide sequence ID" value="NZ_CP011266.1"/>
</dbReference>
<protein>
    <submittedName>
        <fullName evidence="2">Uncharacterized protein</fullName>
    </submittedName>
</protein>
<sequence length="169" mass="19311">MEAIEAVAIIILIVAILILVYYYLLNTPKTMNKVKAYIPTNADAHMSEVISKNTDYNGLQKENQKESESMTKRIKVKLSDIDMSGINTDAFSKKLDAFLDEKSDELIKDWSLATTEDLGDLEARFKETSQSVDALDKDYQEFKKSSKEFQEATEEKLKDIDKRIEALEK</sequence>
<gene>
    <name evidence="2" type="ORF">sm9_0197</name>
</gene>
<dbReference type="PATRIC" id="fig|230361.4.peg.198"/>
<dbReference type="AlphaFoldDB" id="A0A0U3DJ56"/>
<dbReference type="KEGG" id="mmil:sm9_0197"/>
<organism evidence="2 3">
    <name type="scientific">Methanobrevibacter millerae</name>
    <dbReference type="NCBI Taxonomy" id="230361"/>
    <lineage>
        <taxon>Archaea</taxon>
        <taxon>Methanobacteriati</taxon>
        <taxon>Methanobacteriota</taxon>
        <taxon>Methanomada group</taxon>
        <taxon>Methanobacteria</taxon>
        <taxon>Methanobacteriales</taxon>
        <taxon>Methanobacteriaceae</taxon>
        <taxon>Methanobrevibacter</taxon>
    </lineage>
</organism>
<evidence type="ECO:0000313" key="2">
    <source>
        <dbReference type="EMBL" id="ALT68006.1"/>
    </source>
</evidence>
<keyword evidence="3" id="KW-1185">Reference proteome</keyword>
<dbReference type="OrthoDB" id="76759at2157"/>
<dbReference type="EMBL" id="CP011266">
    <property type="protein sequence ID" value="ALT68006.1"/>
    <property type="molecule type" value="Genomic_DNA"/>
</dbReference>
<accession>A0A0U3DJ56</accession>
<keyword evidence="1" id="KW-0812">Transmembrane</keyword>
<evidence type="ECO:0000313" key="3">
    <source>
        <dbReference type="Proteomes" id="UP000067738"/>
    </source>
</evidence>
<dbReference type="Proteomes" id="UP000067738">
    <property type="component" value="Chromosome"/>
</dbReference>
<reference evidence="2 3" key="1">
    <citation type="submission" date="2015-04" db="EMBL/GenBank/DDBJ databases">
        <title>The complete genome sequence of the rumen methanogen Methanobrevibacter millerae SM9.</title>
        <authorList>
            <person name="Leahy S.C."/>
            <person name="Kelly W.J."/>
            <person name="Pacheco D.M."/>
            <person name="Li D."/>
            <person name="Altermann E."/>
            <person name="Attwood G.T."/>
        </authorList>
    </citation>
    <scope>NUCLEOTIDE SEQUENCE [LARGE SCALE GENOMIC DNA]</scope>
    <source>
        <strain evidence="2 3">SM9</strain>
    </source>
</reference>
<feature type="transmembrane region" description="Helical" evidence="1">
    <location>
        <begin position="6"/>
        <end position="25"/>
    </location>
</feature>
<proteinExistence type="predicted"/>
<keyword evidence="1" id="KW-0472">Membrane</keyword>